<dbReference type="EMBL" id="BGZK01000104">
    <property type="protein sequence ID" value="GBP19110.1"/>
    <property type="molecule type" value="Genomic_DNA"/>
</dbReference>
<keyword evidence="2" id="KW-1185">Reference proteome</keyword>
<organism evidence="1 2">
    <name type="scientific">Eumeta variegata</name>
    <name type="common">Bagworm moth</name>
    <name type="synonym">Eumeta japonica</name>
    <dbReference type="NCBI Taxonomy" id="151549"/>
    <lineage>
        <taxon>Eukaryota</taxon>
        <taxon>Metazoa</taxon>
        <taxon>Ecdysozoa</taxon>
        <taxon>Arthropoda</taxon>
        <taxon>Hexapoda</taxon>
        <taxon>Insecta</taxon>
        <taxon>Pterygota</taxon>
        <taxon>Neoptera</taxon>
        <taxon>Endopterygota</taxon>
        <taxon>Lepidoptera</taxon>
        <taxon>Glossata</taxon>
        <taxon>Ditrysia</taxon>
        <taxon>Tineoidea</taxon>
        <taxon>Psychidae</taxon>
        <taxon>Oiketicinae</taxon>
        <taxon>Eumeta</taxon>
    </lineage>
</organism>
<gene>
    <name evidence="1" type="ORF">EVAR_83423_1</name>
</gene>
<evidence type="ECO:0000313" key="2">
    <source>
        <dbReference type="Proteomes" id="UP000299102"/>
    </source>
</evidence>
<name>A0A4C1TYN8_EUMVA</name>
<evidence type="ECO:0000313" key="1">
    <source>
        <dbReference type="EMBL" id="GBP19110.1"/>
    </source>
</evidence>
<reference evidence="1 2" key="1">
    <citation type="journal article" date="2019" name="Commun. Biol.">
        <title>The bagworm genome reveals a unique fibroin gene that provides high tensile strength.</title>
        <authorList>
            <person name="Kono N."/>
            <person name="Nakamura H."/>
            <person name="Ohtoshi R."/>
            <person name="Tomita M."/>
            <person name="Numata K."/>
            <person name="Arakawa K."/>
        </authorList>
    </citation>
    <scope>NUCLEOTIDE SEQUENCE [LARGE SCALE GENOMIC DNA]</scope>
</reference>
<dbReference type="AlphaFoldDB" id="A0A4C1TYN8"/>
<dbReference type="Proteomes" id="UP000299102">
    <property type="component" value="Unassembled WGS sequence"/>
</dbReference>
<proteinExistence type="predicted"/>
<comment type="caution">
    <text evidence="1">The sequence shown here is derived from an EMBL/GenBank/DDBJ whole genome shotgun (WGS) entry which is preliminary data.</text>
</comment>
<protein>
    <submittedName>
        <fullName evidence="1">Uncharacterized protein</fullName>
    </submittedName>
</protein>
<accession>A0A4C1TYN8</accession>
<sequence>MQILAKSAVKRIPTCRYQWQAIPGGLEVARDRDNRCGRYASHSARRRPGAELTAEFGSYFIYIHCPIGRTIADRSCCRVVFGSWSSILKESLSWYSHTAAAAQNGSARPLRSHILTECGRKLATSAVTFRPVSKSTDGPLPVLPSPLDSTLFDLYPIAPPKDILFPPRRSVTHW</sequence>